<keyword evidence="1" id="KW-0812">Transmembrane</keyword>
<reference evidence="2" key="1">
    <citation type="journal article" date="2015" name="Nature">
        <title>Complex archaea that bridge the gap between prokaryotes and eukaryotes.</title>
        <authorList>
            <person name="Spang A."/>
            <person name="Saw J.H."/>
            <person name="Jorgensen S.L."/>
            <person name="Zaremba-Niedzwiedzka K."/>
            <person name="Martijn J."/>
            <person name="Lind A.E."/>
            <person name="van Eijk R."/>
            <person name="Schleper C."/>
            <person name="Guy L."/>
            <person name="Ettema T.J."/>
        </authorList>
    </citation>
    <scope>NUCLEOTIDE SEQUENCE</scope>
</reference>
<evidence type="ECO:0000256" key="1">
    <source>
        <dbReference type="SAM" id="Phobius"/>
    </source>
</evidence>
<proteinExistence type="predicted"/>
<protein>
    <submittedName>
        <fullName evidence="2">Uncharacterized protein</fullName>
    </submittedName>
</protein>
<keyword evidence="1" id="KW-0472">Membrane</keyword>
<dbReference type="AlphaFoldDB" id="A0A0F9H789"/>
<evidence type="ECO:0000313" key="2">
    <source>
        <dbReference type="EMBL" id="KKM06905.1"/>
    </source>
</evidence>
<keyword evidence="1" id="KW-1133">Transmembrane helix</keyword>
<feature type="non-terminal residue" evidence="2">
    <location>
        <position position="1"/>
    </location>
</feature>
<dbReference type="EMBL" id="LAZR01015891">
    <property type="protein sequence ID" value="KKM06905.1"/>
    <property type="molecule type" value="Genomic_DNA"/>
</dbReference>
<comment type="caution">
    <text evidence="2">The sequence shown here is derived from an EMBL/GenBank/DDBJ whole genome shotgun (WGS) entry which is preliminary data.</text>
</comment>
<sequence length="134" mass="15438">RYLIDVHGHHFGYPPGYSIEIMAVPRFTVFVSLCYFFTSLKAFPRSSSKEPETVSFNSLPSVTSYLNVPFTFSPKVSKVSVPLVSWDNILDLEFLSFRKMKEPPQISFLFRYENLMGKVPALGWKSLEKKIFTL</sequence>
<gene>
    <name evidence="2" type="ORF">LCGC14_1739360</name>
</gene>
<organism evidence="2">
    <name type="scientific">marine sediment metagenome</name>
    <dbReference type="NCBI Taxonomy" id="412755"/>
    <lineage>
        <taxon>unclassified sequences</taxon>
        <taxon>metagenomes</taxon>
        <taxon>ecological metagenomes</taxon>
    </lineage>
</organism>
<feature type="transmembrane region" description="Helical" evidence="1">
    <location>
        <begin position="17"/>
        <end position="38"/>
    </location>
</feature>
<accession>A0A0F9H789</accession>
<name>A0A0F9H789_9ZZZZ</name>